<dbReference type="PANTHER" id="PTHR47839:SF1">
    <property type="entry name" value="DOMAIN PROTEIN, PUTATIVE (AFU_ORTHOLOGUE AFUA_6G04830)-RELATED"/>
    <property type="match status" value="1"/>
</dbReference>
<gene>
    <name evidence="3" type="ORF">SCLCIDRAFT_15191</name>
</gene>
<reference evidence="3 4" key="1">
    <citation type="submission" date="2014-04" db="EMBL/GenBank/DDBJ databases">
        <authorList>
            <consortium name="DOE Joint Genome Institute"/>
            <person name="Kuo A."/>
            <person name="Kohler A."/>
            <person name="Nagy L.G."/>
            <person name="Floudas D."/>
            <person name="Copeland A."/>
            <person name="Barry K.W."/>
            <person name="Cichocki N."/>
            <person name="Veneault-Fourrey C."/>
            <person name="LaButti K."/>
            <person name="Lindquist E.A."/>
            <person name="Lipzen A."/>
            <person name="Lundell T."/>
            <person name="Morin E."/>
            <person name="Murat C."/>
            <person name="Sun H."/>
            <person name="Tunlid A."/>
            <person name="Henrissat B."/>
            <person name="Grigoriev I.V."/>
            <person name="Hibbett D.S."/>
            <person name="Martin F."/>
            <person name="Nordberg H.P."/>
            <person name="Cantor M.N."/>
            <person name="Hua S.X."/>
        </authorList>
    </citation>
    <scope>NUCLEOTIDE SEQUENCE [LARGE SCALE GENOMIC DNA]</scope>
    <source>
        <strain evidence="3 4">Foug A</strain>
    </source>
</reference>
<dbReference type="EMBL" id="KN822027">
    <property type="protein sequence ID" value="KIM64624.1"/>
    <property type="molecule type" value="Genomic_DNA"/>
</dbReference>
<dbReference type="InterPro" id="IPR058210">
    <property type="entry name" value="SACS/Nov_dom"/>
</dbReference>
<feature type="compositionally biased region" description="Pro residues" evidence="1">
    <location>
        <begin position="1439"/>
        <end position="1455"/>
    </location>
</feature>
<evidence type="ECO:0000313" key="4">
    <source>
        <dbReference type="Proteomes" id="UP000053989"/>
    </source>
</evidence>
<proteinExistence type="predicted"/>
<sequence>MSHDRAALWSTGHDESVEVNQRALIDKVLARYSGEFTVFRELLQNSDDARSSAVEIRFETASYLRRKGEGGESNTVEKLPDLICTPVTQWTFRNNGITFRDEDWSRLRKIAEGNPDEEKIGAFGVGFYSLFSVTENPFVSSGGHGMQFYWKDNKDQLHVRRGDLPSKGNPDPWTAFEMTLREASPIPPAFDLMRFLASSITFMVYLNDVSVFFDDHRIGHLTKSAGAARVVNIPKGLKKSSSLNIMRIQTIQSHAILIKAEVMQAVYAVGSEKRSVTHAAEPRKPHSGFFSSLVAALTTPNPRPQAPPSPPPVPKDLTEVLETSVALTVFTAEVNVSVDRKLSVELLRSTKKNPPQQLKYNLIYTGKDEYDSSVAAEKNQPEGTGGSVFQGLRADLNGASQARVFIGHATGQTTGIGGHMASRFIPTVERESIDLVDKHVAVWNRELLYVGGFLCRVAYDLELANIDELWKGGTKPLDFRPQPELEDWLRRRFLHVLKFFTFHASTPSSEVSRLLETAFYGCSTLPLKLFSSVGVRSASDIREPDPAFSQFLKHLPVLPDSVMRDGALMVKALQNQGMIAPITFHDVLSELRRHPLNEEELIACLKWWINFPSGTSGVDMERIRTELLNAGVLCPANGDGRVLPLSSVQFFINARNLGTHIPLDGPLPVSLMPLNVTKHFTPVQLNSFGWKELTMVDWLKHVSRPDIMGDNPAYDLTKSSEWAERVLVILSRVWFSLSNDTHDAVKTVFSGRKCIPTTHGLQAPEATYFPTVKIFSDLPIVQFSSGMQVKGQMDKLLSVIGVRRHVELQIVFDRMIKTGDWSIPDLIGYLVSVKDDLSEAEVSRLTLTNAFMKEGENEGPNKKKTRYRASDLYEPVDTFRQLKLPVLDWGEKPKWKNTSEEAKLLIRLGLRRLPPLGTIVELCTTPDPAVRTVAIKYLCDNIPSKYPEYKPNDFTKFAFIPAENEDGPHLGTIREVFANPRWKPLGFSVVQLNYQQVAASKLGVQEHPPTSMILSLLEKTPPQHEAMARQWFEILAEHVTSFQLSQLSALSKIPIVPSKGSGSQPIRWLAPCQCYLGDPAKGEFHSKLFIFVDFGPIANRFLTACGSKNEPSVEEVAGILIADPNKFYDMAGGYENFLTELRNLAVNRRLLPPAVVSKMKISPILLGVRRQTPTKAVTENTPESDEYGWEFQHSLLRVRDIVIADDTNAYQLFGDSIFAAPQEDLLEGFYAWLGCRHLSSVVREEYKVSSEIPNTKTATEIRTLILERLPLFLHEHTHTRTIVSLLWLSKPENFKVRVFGKLTIVKTLDTGNVRSIRTQDASAAAKRLGQGAIELWLSYSGQVDMYEVATSLCRLLFETMKVNDALLFMTILSTDLKALKRRGYNVDKILKQQQHEKQIIEDAQKNRFVGIETAFDPKPQQPRSTRAPITPSAKTSIRPPAPPGGWEPAPGPSPLPNYEAQSSEQILKEAELPSDQAPNGMKSFSNAFQSFTRKLATMAPQNISQEVTKAVRSQISRGVTPQGSIRSNVDMAIKACRPEQEKLLHNRQKMEVVNESLDEGYCDISGQVGELDHLGTVGETKVFVTRDVPDRVTFMTRKLDVLQRFIHVVAPLSKVYDLPMSALHIFFDTAGGLIAFNRNGSLFLNLRYFEAWHGEDVKKGYLSQAQISWFFTLAHEIAHNLVEAHNSEHEFYFSAICETHVVALSRLLASNPVPQN</sequence>
<dbReference type="Pfam" id="PF12449">
    <property type="entry name" value="DUF3684"/>
    <property type="match status" value="1"/>
</dbReference>
<reference evidence="4" key="2">
    <citation type="submission" date="2015-01" db="EMBL/GenBank/DDBJ databases">
        <title>Evolutionary Origins and Diversification of the Mycorrhizal Mutualists.</title>
        <authorList>
            <consortium name="DOE Joint Genome Institute"/>
            <consortium name="Mycorrhizal Genomics Consortium"/>
            <person name="Kohler A."/>
            <person name="Kuo A."/>
            <person name="Nagy L.G."/>
            <person name="Floudas D."/>
            <person name="Copeland A."/>
            <person name="Barry K.W."/>
            <person name="Cichocki N."/>
            <person name="Veneault-Fourrey C."/>
            <person name="LaButti K."/>
            <person name="Lindquist E.A."/>
            <person name="Lipzen A."/>
            <person name="Lundell T."/>
            <person name="Morin E."/>
            <person name="Murat C."/>
            <person name="Riley R."/>
            <person name="Ohm R."/>
            <person name="Sun H."/>
            <person name="Tunlid A."/>
            <person name="Henrissat B."/>
            <person name="Grigoriev I.V."/>
            <person name="Hibbett D.S."/>
            <person name="Martin F."/>
        </authorList>
    </citation>
    <scope>NUCLEOTIDE SEQUENCE [LARGE SCALE GENOMIC DNA]</scope>
    <source>
        <strain evidence="4">Foug A</strain>
    </source>
</reference>
<dbReference type="NCBIfam" id="NF047352">
    <property type="entry name" value="P_loop_sacsin"/>
    <property type="match status" value="1"/>
</dbReference>
<protein>
    <recommendedName>
        <fullName evidence="2">Sacsin/Nov domain-containing protein</fullName>
    </recommendedName>
</protein>
<name>A0A0C3E8C8_9AGAM</name>
<dbReference type="Proteomes" id="UP000053989">
    <property type="component" value="Unassembled WGS sequence"/>
</dbReference>
<dbReference type="Gene3D" id="3.30.565.10">
    <property type="entry name" value="Histidine kinase-like ATPase, C-terminal domain"/>
    <property type="match status" value="1"/>
</dbReference>
<dbReference type="PANTHER" id="PTHR47839">
    <property type="entry name" value="DOMAIN PROTEIN, PUTATIVE (AFU_ORTHOLOGUE AFUA_6G04830)-RELATED"/>
    <property type="match status" value="1"/>
</dbReference>
<dbReference type="Pfam" id="PF25794">
    <property type="entry name" value="SACS"/>
    <property type="match status" value="1"/>
</dbReference>
<feature type="region of interest" description="Disordered" evidence="1">
    <location>
        <begin position="1413"/>
        <end position="1459"/>
    </location>
</feature>
<feature type="domain" description="Sacsin/Nov" evidence="2">
    <location>
        <begin position="24"/>
        <end position="142"/>
    </location>
</feature>
<dbReference type="HOGENOM" id="CLU_001744_1_0_1"/>
<dbReference type="InterPro" id="IPR022155">
    <property type="entry name" value="DUF3684"/>
</dbReference>
<evidence type="ECO:0000313" key="3">
    <source>
        <dbReference type="EMBL" id="KIM64624.1"/>
    </source>
</evidence>
<keyword evidence="4" id="KW-1185">Reference proteome</keyword>
<dbReference type="InterPro" id="IPR036890">
    <property type="entry name" value="HATPase_C_sf"/>
</dbReference>
<evidence type="ECO:0000259" key="2">
    <source>
        <dbReference type="Pfam" id="PF25794"/>
    </source>
</evidence>
<evidence type="ECO:0000256" key="1">
    <source>
        <dbReference type="SAM" id="MobiDB-lite"/>
    </source>
</evidence>
<accession>A0A0C3E8C8</accession>
<dbReference type="InParanoid" id="A0A0C3E8C8"/>
<organism evidence="3 4">
    <name type="scientific">Scleroderma citrinum Foug A</name>
    <dbReference type="NCBI Taxonomy" id="1036808"/>
    <lineage>
        <taxon>Eukaryota</taxon>
        <taxon>Fungi</taxon>
        <taxon>Dikarya</taxon>
        <taxon>Basidiomycota</taxon>
        <taxon>Agaricomycotina</taxon>
        <taxon>Agaricomycetes</taxon>
        <taxon>Agaricomycetidae</taxon>
        <taxon>Boletales</taxon>
        <taxon>Sclerodermatineae</taxon>
        <taxon>Sclerodermataceae</taxon>
        <taxon>Scleroderma</taxon>
    </lineage>
</organism>
<dbReference type="STRING" id="1036808.A0A0C3E8C8"/>
<dbReference type="OrthoDB" id="10031156at2759"/>
<dbReference type="SUPFAM" id="SSF55874">
    <property type="entry name" value="ATPase domain of HSP90 chaperone/DNA topoisomerase II/histidine kinase"/>
    <property type="match status" value="1"/>
</dbReference>